<feature type="transmembrane region" description="Helical" evidence="1">
    <location>
        <begin position="95"/>
        <end position="112"/>
    </location>
</feature>
<sequence>MTPSRETFESASDIFLIQMIAEADDYAPAAIHMAREVLLSRGFTASAITASVNTLLQNKKNAADKKEQVISSTVDPIAEMLEPQKEIGNTKLIQALKWYVGIVLAFSIIRLLRECWFVFQNENWLQLFSIIMVIPVLINVLLFVLVIKQNKWGWLLILFSSSFSLIMSLNSLITRQDTIFNLPPSALLKVGFNIVVASSLIGLLLKQDLLIYFNQNRKTGWLTIAIGAGLALVVLLTQWLSMSRVAPF</sequence>
<name>A0A6I6G5H3_9BACT</name>
<organism evidence="2 3">
    <name type="scientific">Phnomibacter ginsenosidimutans</name>
    <dbReference type="NCBI Taxonomy" id="2676868"/>
    <lineage>
        <taxon>Bacteria</taxon>
        <taxon>Pseudomonadati</taxon>
        <taxon>Bacteroidota</taxon>
        <taxon>Chitinophagia</taxon>
        <taxon>Chitinophagales</taxon>
        <taxon>Chitinophagaceae</taxon>
        <taxon>Phnomibacter</taxon>
    </lineage>
</organism>
<protein>
    <submittedName>
        <fullName evidence="2">Uncharacterized protein</fullName>
    </submittedName>
</protein>
<reference evidence="2 3" key="1">
    <citation type="submission" date="2019-11" db="EMBL/GenBank/DDBJ databases">
        <authorList>
            <person name="Im W.T."/>
        </authorList>
    </citation>
    <scope>NUCLEOTIDE SEQUENCE [LARGE SCALE GENOMIC DNA]</scope>
    <source>
        <strain evidence="2 3">SB-02</strain>
    </source>
</reference>
<feature type="transmembrane region" description="Helical" evidence="1">
    <location>
        <begin position="154"/>
        <end position="174"/>
    </location>
</feature>
<gene>
    <name evidence="2" type="ORF">GLV81_04465</name>
</gene>
<proteinExistence type="predicted"/>
<keyword evidence="1" id="KW-0812">Transmembrane</keyword>
<keyword evidence="3" id="KW-1185">Reference proteome</keyword>
<feature type="transmembrane region" description="Helical" evidence="1">
    <location>
        <begin position="124"/>
        <end position="147"/>
    </location>
</feature>
<feature type="transmembrane region" description="Helical" evidence="1">
    <location>
        <begin position="186"/>
        <end position="205"/>
    </location>
</feature>
<evidence type="ECO:0000256" key="1">
    <source>
        <dbReference type="SAM" id="Phobius"/>
    </source>
</evidence>
<accession>A0A6I6G5H3</accession>
<dbReference type="EMBL" id="CP046566">
    <property type="protein sequence ID" value="QGW27447.1"/>
    <property type="molecule type" value="Genomic_DNA"/>
</dbReference>
<feature type="transmembrane region" description="Helical" evidence="1">
    <location>
        <begin position="221"/>
        <end position="240"/>
    </location>
</feature>
<dbReference type="Proteomes" id="UP000426027">
    <property type="component" value="Chromosome"/>
</dbReference>
<evidence type="ECO:0000313" key="3">
    <source>
        <dbReference type="Proteomes" id="UP000426027"/>
    </source>
</evidence>
<keyword evidence="1" id="KW-1133">Transmembrane helix</keyword>
<dbReference type="AlphaFoldDB" id="A0A6I6G5H3"/>
<keyword evidence="1" id="KW-0472">Membrane</keyword>
<dbReference type="KEGG" id="fls:GLV81_04465"/>
<evidence type="ECO:0000313" key="2">
    <source>
        <dbReference type="EMBL" id="QGW27447.1"/>
    </source>
</evidence>
<dbReference type="RefSeq" id="WP_157477234.1">
    <property type="nucleotide sequence ID" value="NZ_CP046566.1"/>
</dbReference>